<dbReference type="Pfam" id="PF00106">
    <property type="entry name" value="adh_short"/>
    <property type="match status" value="1"/>
</dbReference>
<dbReference type="InterPro" id="IPR036291">
    <property type="entry name" value="NAD(P)-bd_dom_sf"/>
</dbReference>
<dbReference type="PANTHER" id="PTHR43477:SF1">
    <property type="entry name" value="DIHYDROANTICAPSIN 7-DEHYDROGENASE"/>
    <property type="match status" value="1"/>
</dbReference>
<dbReference type="EMBL" id="BAAALG010000017">
    <property type="protein sequence ID" value="GAA1113797.1"/>
    <property type="molecule type" value="Genomic_DNA"/>
</dbReference>
<dbReference type="PRINTS" id="PR00081">
    <property type="entry name" value="GDHRDH"/>
</dbReference>
<dbReference type="SUPFAM" id="SSF51735">
    <property type="entry name" value="NAD(P)-binding Rossmann-fold domains"/>
    <property type="match status" value="1"/>
</dbReference>
<evidence type="ECO:0000313" key="3">
    <source>
        <dbReference type="EMBL" id="GAA1113797.1"/>
    </source>
</evidence>
<dbReference type="Gene3D" id="3.40.50.720">
    <property type="entry name" value="NAD(P)-binding Rossmann-like Domain"/>
    <property type="match status" value="1"/>
</dbReference>
<protein>
    <submittedName>
        <fullName evidence="3">Coniferyl-alcohol dehydrogenase</fullName>
    </submittedName>
</protein>
<dbReference type="Proteomes" id="UP001501581">
    <property type="component" value="Unassembled WGS sequence"/>
</dbReference>
<proteinExistence type="inferred from homology"/>
<keyword evidence="2" id="KW-0560">Oxidoreductase</keyword>
<gene>
    <name evidence="3" type="ORF">GCM10009668_39940</name>
</gene>
<dbReference type="RefSeq" id="WP_343996680.1">
    <property type="nucleotide sequence ID" value="NZ_BAAALG010000017.1"/>
</dbReference>
<keyword evidence="4" id="KW-1185">Reference proteome</keyword>
<dbReference type="InterPro" id="IPR051122">
    <property type="entry name" value="SDR_DHRS6-like"/>
</dbReference>
<dbReference type="Pfam" id="PF13561">
    <property type="entry name" value="adh_short_C2"/>
    <property type="match status" value="1"/>
</dbReference>
<evidence type="ECO:0000256" key="2">
    <source>
        <dbReference type="ARBA" id="ARBA00023002"/>
    </source>
</evidence>
<dbReference type="PANTHER" id="PTHR43477">
    <property type="entry name" value="DIHYDROANTICAPSIN 7-DEHYDROGENASE"/>
    <property type="match status" value="1"/>
</dbReference>
<dbReference type="InterPro" id="IPR002347">
    <property type="entry name" value="SDR_fam"/>
</dbReference>
<accession>A0ABN1U516</accession>
<organism evidence="3 4">
    <name type="scientific">Nocardioides dubius</name>
    <dbReference type="NCBI Taxonomy" id="317019"/>
    <lineage>
        <taxon>Bacteria</taxon>
        <taxon>Bacillati</taxon>
        <taxon>Actinomycetota</taxon>
        <taxon>Actinomycetes</taxon>
        <taxon>Propionibacteriales</taxon>
        <taxon>Nocardioidaceae</taxon>
        <taxon>Nocardioides</taxon>
    </lineage>
</organism>
<evidence type="ECO:0000256" key="1">
    <source>
        <dbReference type="ARBA" id="ARBA00006484"/>
    </source>
</evidence>
<comment type="similarity">
    <text evidence="1">Belongs to the short-chain dehydrogenases/reductases (SDR) family.</text>
</comment>
<name>A0ABN1U516_9ACTN</name>
<sequence>MPNFSGKRVVVTGAASGIGAAVVRKLVASGAAVIAVDRVASDDHSVAEMVVGDLSTHAGVLAIADQIEGPVDVLVNNSGIAGNHPWRTVLAVNALAPRDLTRALMPKFGAAPVVVTTASQAGFLWQQNYARHNAFLAIDDWEQALDSIADLPDLDTTCYNLSKEAAIVFSGNLAVDGKHIGLRSNTVSPGTVGTPLLPDFTTTMGEEAINGAATWAGRHARPEEIADALVYLASSESTWITGADLPVDGGFSALVFRSYIAPAMAAMAAGAEQ</sequence>
<reference evidence="3 4" key="1">
    <citation type="journal article" date="2019" name="Int. J. Syst. Evol. Microbiol.">
        <title>The Global Catalogue of Microorganisms (GCM) 10K type strain sequencing project: providing services to taxonomists for standard genome sequencing and annotation.</title>
        <authorList>
            <consortium name="The Broad Institute Genomics Platform"/>
            <consortium name="The Broad Institute Genome Sequencing Center for Infectious Disease"/>
            <person name="Wu L."/>
            <person name="Ma J."/>
        </authorList>
    </citation>
    <scope>NUCLEOTIDE SEQUENCE [LARGE SCALE GENOMIC DNA]</scope>
    <source>
        <strain evidence="3 4">JCM 13008</strain>
    </source>
</reference>
<comment type="caution">
    <text evidence="3">The sequence shown here is derived from an EMBL/GenBank/DDBJ whole genome shotgun (WGS) entry which is preliminary data.</text>
</comment>
<evidence type="ECO:0000313" key="4">
    <source>
        <dbReference type="Proteomes" id="UP001501581"/>
    </source>
</evidence>